<evidence type="ECO:0000313" key="2">
    <source>
        <dbReference type="Proteomes" id="UP000593571"/>
    </source>
</evidence>
<reference evidence="1 2" key="1">
    <citation type="journal article" date="2020" name="Nature">
        <title>Six reference-quality genomes reveal evolution of bat adaptations.</title>
        <authorList>
            <person name="Jebb D."/>
            <person name="Huang Z."/>
            <person name="Pippel M."/>
            <person name="Hughes G.M."/>
            <person name="Lavrichenko K."/>
            <person name="Devanna P."/>
            <person name="Winkler S."/>
            <person name="Jermiin L.S."/>
            <person name="Skirmuntt E.C."/>
            <person name="Katzourakis A."/>
            <person name="Burkitt-Gray L."/>
            <person name="Ray D.A."/>
            <person name="Sullivan K.A.M."/>
            <person name="Roscito J.G."/>
            <person name="Kirilenko B.M."/>
            <person name="Davalos L.M."/>
            <person name="Corthals A.P."/>
            <person name="Power M.L."/>
            <person name="Jones G."/>
            <person name="Ransome R.D."/>
            <person name="Dechmann D.K.N."/>
            <person name="Locatelli A.G."/>
            <person name="Puechmaille S.J."/>
            <person name="Fedrigo O."/>
            <person name="Jarvis E.D."/>
            <person name="Hiller M."/>
            <person name="Vernes S.C."/>
            <person name="Myers E.W."/>
            <person name="Teeling E.C."/>
        </authorList>
    </citation>
    <scope>NUCLEOTIDE SEQUENCE [LARGE SCALE GENOMIC DNA]</scope>
    <source>
        <strain evidence="1">MRouAeg1</strain>
        <tissue evidence="1">Muscle</tissue>
    </source>
</reference>
<accession>A0A7J8GBP3</accession>
<organism evidence="1 2">
    <name type="scientific">Rousettus aegyptiacus</name>
    <name type="common">Egyptian fruit bat</name>
    <name type="synonym">Pteropus aegyptiacus</name>
    <dbReference type="NCBI Taxonomy" id="9407"/>
    <lineage>
        <taxon>Eukaryota</taxon>
        <taxon>Metazoa</taxon>
        <taxon>Chordata</taxon>
        <taxon>Craniata</taxon>
        <taxon>Vertebrata</taxon>
        <taxon>Euteleostomi</taxon>
        <taxon>Mammalia</taxon>
        <taxon>Eutheria</taxon>
        <taxon>Laurasiatheria</taxon>
        <taxon>Chiroptera</taxon>
        <taxon>Yinpterochiroptera</taxon>
        <taxon>Pteropodoidea</taxon>
        <taxon>Pteropodidae</taxon>
        <taxon>Rousettinae</taxon>
        <taxon>Rousettus</taxon>
    </lineage>
</organism>
<evidence type="ECO:0000313" key="1">
    <source>
        <dbReference type="EMBL" id="KAF6457079.1"/>
    </source>
</evidence>
<proteinExistence type="predicted"/>
<dbReference type="AlphaFoldDB" id="A0A7J8GBP3"/>
<sequence>MSSTLAHRTQGSLWKNLPEWVFAQLRERWANLAGLVFPSVSRNLSCFSKSGRRGPKMTYFINLPSLSSGHLTECSQMFSQGPHSQNNQNIIQTKSSNARQNRGFWGWWGFSLGDVETKLLDREFKKGISAQNLTRTCSESAFCGMHQGTKDQPLGTHPQRCISQ</sequence>
<dbReference type="Proteomes" id="UP000593571">
    <property type="component" value="Unassembled WGS sequence"/>
</dbReference>
<name>A0A7J8GBP3_ROUAE</name>
<keyword evidence="2" id="KW-1185">Reference proteome</keyword>
<comment type="caution">
    <text evidence="1">The sequence shown here is derived from an EMBL/GenBank/DDBJ whole genome shotgun (WGS) entry which is preliminary data.</text>
</comment>
<gene>
    <name evidence="1" type="ORF">HJG63_011651</name>
</gene>
<dbReference type="EMBL" id="JACASE010000006">
    <property type="protein sequence ID" value="KAF6457079.1"/>
    <property type="molecule type" value="Genomic_DNA"/>
</dbReference>
<protein>
    <submittedName>
        <fullName evidence="1">Uncharacterized protein</fullName>
    </submittedName>
</protein>